<comment type="caution">
    <text evidence="3">The sequence shown here is derived from an EMBL/GenBank/DDBJ whole genome shotgun (WGS) entry which is preliminary data.</text>
</comment>
<feature type="signal peptide" evidence="1">
    <location>
        <begin position="1"/>
        <end position="31"/>
    </location>
</feature>
<accession>A0A843BFH3</accession>
<dbReference type="EMBL" id="JABBCQ020000011">
    <property type="protein sequence ID" value="MBI1625539.1"/>
    <property type="molecule type" value="Genomic_DNA"/>
</dbReference>
<dbReference type="InterPro" id="IPR006311">
    <property type="entry name" value="TAT_signal"/>
</dbReference>
<dbReference type="PROSITE" id="PS51318">
    <property type="entry name" value="TAT"/>
    <property type="match status" value="1"/>
</dbReference>
<protein>
    <submittedName>
        <fullName evidence="3">Molybdopterin-dependent oxidoreductase</fullName>
    </submittedName>
</protein>
<dbReference type="Pfam" id="PF00174">
    <property type="entry name" value="Oxidored_molyb"/>
    <property type="match status" value="1"/>
</dbReference>
<sequence length="225" mass="23912">MAAKSLFSRRSLLQGSAASAALSAMALPAAAASARTASRPASRSASSTCVLDGLQPVMLTISGTGVQANRGKPQAVADRMLNTHGYQFDAAWSCGLDALNSLEQHQLTTQLEYDEAEHRLQGPLLEHVLQAAGIDIAHAIAQGLQLTLQGIDGYRTQMPLTQAVRWRILLATQLDGLPLSVGGVGPLWAVFAPQHIPELSQLPIQQRFPAAVWGLYYIQISPAVA</sequence>
<evidence type="ECO:0000259" key="2">
    <source>
        <dbReference type="Pfam" id="PF00174"/>
    </source>
</evidence>
<feature type="domain" description="Oxidoreductase molybdopterin-binding" evidence="2">
    <location>
        <begin position="116"/>
        <end position="182"/>
    </location>
</feature>
<dbReference type="Proteomes" id="UP000530032">
    <property type="component" value="Unassembled WGS sequence"/>
</dbReference>
<feature type="chain" id="PRO_5032645681" evidence="1">
    <location>
        <begin position="32"/>
        <end position="225"/>
    </location>
</feature>
<evidence type="ECO:0000313" key="3">
    <source>
        <dbReference type="EMBL" id="MBI1625539.1"/>
    </source>
</evidence>
<reference evidence="3" key="1">
    <citation type="submission" date="2020-12" db="EMBL/GenBank/DDBJ databases">
        <title>Comamonas sp. nov., isolated from stream water.</title>
        <authorList>
            <person name="Park K.-H."/>
        </authorList>
    </citation>
    <scope>NUCLEOTIDE SEQUENCE</scope>
    <source>
        <strain evidence="3">EJ-4</strain>
    </source>
</reference>
<dbReference type="AlphaFoldDB" id="A0A843BFH3"/>
<keyword evidence="1" id="KW-0732">Signal</keyword>
<evidence type="ECO:0000256" key="1">
    <source>
        <dbReference type="SAM" id="SignalP"/>
    </source>
</evidence>
<dbReference type="RefSeq" id="WP_198460682.1">
    <property type="nucleotide sequence ID" value="NZ_JABBCQ020000011.1"/>
</dbReference>
<keyword evidence="4" id="KW-1185">Reference proteome</keyword>
<evidence type="ECO:0000313" key="4">
    <source>
        <dbReference type="Proteomes" id="UP000530032"/>
    </source>
</evidence>
<dbReference type="InterPro" id="IPR000572">
    <property type="entry name" value="OxRdtase_Mopterin-bd_dom"/>
</dbReference>
<name>A0A843BFH3_9BURK</name>
<organism evidence="3 4">
    <name type="scientific">Comamonas suwonensis</name>
    <dbReference type="NCBI Taxonomy" id="2606214"/>
    <lineage>
        <taxon>Bacteria</taxon>
        <taxon>Pseudomonadati</taxon>
        <taxon>Pseudomonadota</taxon>
        <taxon>Betaproteobacteria</taxon>
        <taxon>Burkholderiales</taxon>
        <taxon>Comamonadaceae</taxon>
        <taxon>Comamonas</taxon>
    </lineage>
</organism>
<proteinExistence type="predicted"/>
<dbReference type="Gene3D" id="3.90.420.10">
    <property type="entry name" value="Oxidoreductase, molybdopterin-binding domain"/>
    <property type="match status" value="1"/>
</dbReference>
<gene>
    <name evidence="3" type="ORF">HF327_013630</name>
</gene>
<dbReference type="InterPro" id="IPR036374">
    <property type="entry name" value="OxRdtase_Mopterin-bd_sf"/>
</dbReference>